<feature type="compositionally biased region" description="Polar residues" evidence="1">
    <location>
        <begin position="19"/>
        <end position="36"/>
    </location>
</feature>
<accession>A0A7Z0WNY6</accession>
<evidence type="ECO:0000313" key="2">
    <source>
        <dbReference type="EMBL" id="OLF12033.1"/>
    </source>
</evidence>
<feature type="region of interest" description="Disordered" evidence="1">
    <location>
        <begin position="1"/>
        <end position="39"/>
    </location>
</feature>
<reference evidence="2 3" key="1">
    <citation type="submission" date="2016-12" db="EMBL/GenBank/DDBJ databases">
        <title>The draft genome sequence of Actinophytocola xinjiangensis.</title>
        <authorList>
            <person name="Wang W."/>
            <person name="Yuan L."/>
        </authorList>
    </citation>
    <scope>NUCLEOTIDE SEQUENCE [LARGE SCALE GENOMIC DNA]</scope>
    <source>
        <strain evidence="2 3">CGMCC 4.4663</strain>
    </source>
</reference>
<name>A0A7Z0WNY6_9PSEU</name>
<dbReference type="EMBL" id="MSIF01000003">
    <property type="protein sequence ID" value="OLF12033.1"/>
    <property type="molecule type" value="Genomic_DNA"/>
</dbReference>
<dbReference type="RefSeq" id="WP_075132221.1">
    <property type="nucleotide sequence ID" value="NZ_MSIF01000003.1"/>
</dbReference>
<gene>
    <name evidence="2" type="ORF">BLA60_08370</name>
</gene>
<proteinExistence type="predicted"/>
<comment type="caution">
    <text evidence="2">The sequence shown here is derived from an EMBL/GenBank/DDBJ whole genome shotgun (WGS) entry which is preliminary data.</text>
</comment>
<evidence type="ECO:0000313" key="3">
    <source>
        <dbReference type="Proteomes" id="UP000185696"/>
    </source>
</evidence>
<keyword evidence="3" id="KW-1185">Reference proteome</keyword>
<evidence type="ECO:0000256" key="1">
    <source>
        <dbReference type="SAM" id="MobiDB-lite"/>
    </source>
</evidence>
<dbReference type="Proteomes" id="UP000185696">
    <property type="component" value="Unassembled WGS sequence"/>
</dbReference>
<organism evidence="2 3">
    <name type="scientific">Actinophytocola xinjiangensis</name>
    <dbReference type="NCBI Taxonomy" id="485602"/>
    <lineage>
        <taxon>Bacteria</taxon>
        <taxon>Bacillati</taxon>
        <taxon>Actinomycetota</taxon>
        <taxon>Actinomycetes</taxon>
        <taxon>Pseudonocardiales</taxon>
        <taxon>Pseudonocardiaceae</taxon>
    </lineage>
</organism>
<dbReference type="AlphaFoldDB" id="A0A7Z0WNY6"/>
<protein>
    <submittedName>
        <fullName evidence="2">Uncharacterized protein</fullName>
    </submittedName>
</protein>
<sequence>MGVGHAEQPHGERDLETRTVVSGRSETAREQYSTHQVVDETGEPIPGLCACGETGVGLFCFTYPGWVLADRRVGVRPPCRGGSGTARGA</sequence>
<feature type="compositionally biased region" description="Basic and acidic residues" evidence="1">
    <location>
        <begin position="7"/>
        <end position="17"/>
    </location>
</feature>